<reference evidence="3 4" key="2">
    <citation type="journal article" date="2016" name="Genome Announc.">
        <title>Complete Genome Sequence of Sphingopyxis macrogoltabida Strain 203N (NBRC 111659), a Polyethylene Glycol Degrader.</title>
        <authorList>
            <person name="Ohtsubo Y."/>
            <person name="Nonoyama S."/>
            <person name="Nagata Y."/>
            <person name="Numata M."/>
            <person name="Tsuchikane K."/>
            <person name="Hosoyama A."/>
            <person name="Yamazoe A."/>
            <person name="Tsuda M."/>
            <person name="Fujita N."/>
            <person name="Kawai F."/>
        </authorList>
    </citation>
    <scope>NUCLEOTIDE SEQUENCE [LARGE SCALE GENOMIC DNA]</scope>
    <source>
        <strain evidence="3 4">203N</strain>
    </source>
</reference>
<dbReference type="SMART" id="SM00530">
    <property type="entry name" value="HTH_XRE"/>
    <property type="match status" value="1"/>
</dbReference>
<dbReference type="Pfam" id="PF13560">
    <property type="entry name" value="HTH_31"/>
    <property type="match status" value="1"/>
</dbReference>
<accession>A0AAC9AWU6</accession>
<dbReference type="InterPro" id="IPR001387">
    <property type="entry name" value="Cro/C1-type_HTH"/>
</dbReference>
<reference evidence="4" key="1">
    <citation type="submission" date="2015-11" db="EMBL/GenBank/DDBJ databases">
        <title>Complete genome sequence of a polyethylene-glycol degrader Sphingopyxis macrogoltabida 203N (NBRC 111659).</title>
        <authorList>
            <person name="Yoshiyuki O."/>
            <person name="Shouta N."/>
            <person name="Nagata Y."/>
            <person name="Numata M."/>
            <person name="Tsuchikane K."/>
            <person name="Hosoyama A."/>
            <person name="Yamazoe A."/>
            <person name="Tsuda M."/>
            <person name="Fujita N."/>
            <person name="Kawai F."/>
        </authorList>
    </citation>
    <scope>NUCLEOTIDE SEQUENCE [LARGE SCALE GENOMIC DNA]</scope>
    <source>
        <strain evidence="4">203N</strain>
    </source>
</reference>
<dbReference type="AlphaFoldDB" id="A0AAC9AWU6"/>
<dbReference type="GO" id="GO:0003677">
    <property type="term" value="F:DNA binding"/>
    <property type="evidence" value="ECO:0007669"/>
    <property type="project" value="UniProtKB-KW"/>
</dbReference>
<evidence type="ECO:0000313" key="3">
    <source>
        <dbReference type="EMBL" id="AMU91341.1"/>
    </source>
</evidence>
<dbReference type="Gene3D" id="1.10.260.40">
    <property type="entry name" value="lambda repressor-like DNA-binding domains"/>
    <property type="match status" value="1"/>
</dbReference>
<proteinExistence type="predicted"/>
<gene>
    <name evidence="3" type="ORF">ATM17_20210</name>
</gene>
<sequence length="109" mass="11898">MDQVRRQDISAESFGARLRRLRSAKGITQSEFAAALSVSTAAVCSWEQDRSRPKVSRIHAIAALLSLSTAELLTSGPTGQLHEKLAQSREEIARIAGTTPEKVRIIIEV</sequence>
<evidence type="ECO:0000256" key="1">
    <source>
        <dbReference type="ARBA" id="ARBA00023125"/>
    </source>
</evidence>
<name>A0AAC9AWU6_SPHMC</name>
<dbReference type="PANTHER" id="PTHR46558">
    <property type="entry name" value="TRACRIPTIONAL REGULATORY PROTEIN-RELATED-RELATED"/>
    <property type="match status" value="1"/>
</dbReference>
<dbReference type="PANTHER" id="PTHR46558:SF11">
    <property type="entry name" value="HTH-TYPE TRANSCRIPTIONAL REGULATOR XRE"/>
    <property type="match status" value="1"/>
</dbReference>
<dbReference type="Proteomes" id="UP000076088">
    <property type="component" value="Chromosome"/>
</dbReference>
<dbReference type="InterPro" id="IPR010982">
    <property type="entry name" value="Lambda_DNA-bd_dom_sf"/>
</dbReference>
<dbReference type="PROSITE" id="PS50943">
    <property type="entry name" value="HTH_CROC1"/>
    <property type="match status" value="1"/>
</dbReference>
<keyword evidence="4" id="KW-1185">Reference proteome</keyword>
<organism evidence="3 4">
    <name type="scientific">Sphingopyxis macrogoltabida</name>
    <name type="common">Sphingomonas macrogoltabidus</name>
    <dbReference type="NCBI Taxonomy" id="33050"/>
    <lineage>
        <taxon>Bacteria</taxon>
        <taxon>Pseudomonadati</taxon>
        <taxon>Pseudomonadota</taxon>
        <taxon>Alphaproteobacteria</taxon>
        <taxon>Sphingomonadales</taxon>
        <taxon>Sphingomonadaceae</taxon>
        <taxon>Sphingopyxis</taxon>
    </lineage>
</organism>
<keyword evidence="1" id="KW-0238">DNA-binding</keyword>
<dbReference type="KEGG" id="smaz:LH19_19660"/>
<dbReference type="SUPFAM" id="SSF47413">
    <property type="entry name" value="lambda repressor-like DNA-binding domains"/>
    <property type="match status" value="1"/>
</dbReference>
<dbReference type="CDD" id="cd00093">
    <property type="entry name" value="HTH_XRE"/>
    <property type="match status" value="1"/>
</dbReference>
<protein>
    <recommendedName>
        <fullName evidence="2">HTH cro/C1-type domain-containing protein</fullName>
    </recommendedName>
</protein>
<feature type="domain" description="HTH cro/C1-type" evidence="2">
    <location>
        <begin position="18"/>
        <end position="72"/>
    </location>
</feature>
<evidence type="ECO:0000259" key="2">
    <source>
        <dbReference type="PROSITE" id="PS50943"/>
    </source>
</evidence>
<dbReference type="EMBL" id="CP013344">
    <property type="protein sequence ID" value="AMU91341.1"/>
    <property type="molecule type" value="Genomic_DNA"/>
</dbReference>
<evidence type="ECO:0000313" key="4">
    <source>
        <dbReference type="Proteomes" id="UP000076088"/>
    </source>
</evidence>
<dbReference type="RefSeq" id="WP_054731381.1">
    <property type="nucleotide sequence ID" value="NZ_CP009429.1"/>
</dbReference>